<proteinExistence type="predicted"/>
<dbReference type="EMBL" id="LPLZ01000022">
    <property type="protein sequence ID" value="KWN21118.1"/>
    <property type="molecule type" value="Genomic_DNA"/>
</dbReference>
<dbReference type="InterPro" id="IPR039448">
    <property type="entry name" value="Beta_helix"/>
</dbReference>
<keyword evidence="1" id="KW-0732">Signal</keyword>
<dbReference type="SUPFAM" id="SSF51126">
    <property type="entry name" value="Pectin lyase-like"/>
    <property type="match status" value="1"/>
</dbReference>
<evidence type="ECO:0000313" key="4">
    <source>
        <dbReference type="Proteomes" id="UP000068016"/>
    </source>
</evidence>
<dbReference type="Gene3D" id="2.160.20.10">
    <property type="entry name" value="Single-stranded right-handed beta-helix, Pectin lyase-like"/>
    <property type="match status" value="1"/>
</dbReference>
<evidence type="ECO:0000259" key="2">
    <source>
        <dbReference type="Pfam" id="PF13229"/>
    </source>
</evidence>
<dbReference type="AlphaFoldDB" id="A0A108F132"/>
<dbReference type="Pfam" id="PF13229">
    <property type="entry name" value="Beta_helix"/>
    <property type="match status" value="1"/>
</dbReference>
<organism evidence="3 4">
    <name type="scientific">Burkholderia territorii</name>
    <dbReference type="NCBI Taxonomy" id="1503055"/>
    <lineage>
        <taxon>Bacteria</taxon>
        <taxon>Pseudomonadati</taxon>
        <taxon>Pseudomonadota</taxon>
        <taxon>Betaproteobacteria</taxon>
        <taxon>Burkholderiales</taxon>
        <taxon>Burkholderiaceae</taxon>
        <taxon>Burkholderia</taxon>
        <taxon>Burkholderia cepacia complex</taxon>
    </lineage>
</organism>
<comment type="caution">
    <text evidence="3">The sequence shown here is derived from an EMBL/GenBank/DDBJ whole genome shotgun (WGS) entry which is preliminary data.</text>
</comment>
<feature type="domain" description="Right handed beta helix" evidence="2">
    <location>
        <begin position="227"/>
        <end position="355"/>
    </location>
</feature>
<evidence type="ECO:0000313" key="3">
    <source>
        <dbReference type="EMBL" id="KWN21118.1"/>
    </source>
</evidence>
<feature type="signal peptide" evidence="1">
    <location>
        <begin position="1"/>
        <end position="31"/>
    </location>
</feature>
<name>A0A108F132_9BURK</name>
<reference evidence="3 4" key="1">
    <citation type="submission" date="2015-11" db="EMBL/GenBank/DDBJ databases">
        <title>Expanding the genomic diversity of Burkholderia species for the development of highly accurate diagnostics.</title>
        <authorList>
            <person name="Sahl J."/>
            <person name="Keim P."/>
            <person name="Wagner D."/>
        </authorList>
    </citation>
    <scope>NUCLEOTIDE SEQUENCE [LARGE SCALE GENOMIC DNA]</scope>
    <source>
        <strain evidence="3 4">MSMB793WGS</strain>
    </source>
</reference>
<dbReference type="InterPro" id="IPR012334">
    <property type="entry name" value="Pectin_lyas_fold"/>
</dbReference>
<evidence type="ECO:0000256" key="1">
    <source>
        <dbReference type="SAM" id="SignalP"/>
    </source>
</evidence>
<dbReference type="SMART" id="SM00710">
    <property type="entry name" value="PbH1"/>
    <property type="match status" value="7"/>
</dbReference>
<dbReference type="RefSeq" id="WP_060346456.1">
    <property type="nucleotide sequence ID" value="NZ_LPLZ01000022.1"/>
</dbReference>
<dbReference type="InterPro" id="IPR006626">
    <property type="entry name" value="PbH1"/>
</dbReference>
<dbReference type="InterPro" id="IPR011050">
    <property type="entry name" value="Pectin_lyase_fold/virulence"/>
</dbReference>
<sequence>MRKSQGPFLACAAIAGVCMAGGLVWPGNAVAASDTPAPGALHANVPDAYVRPAADAADQADMLQRALDVLQPGQRLMFAPGRYVVGRSLVVRKPNVVLSGYGATLIATTPDDQTIELRGDDTTLVGFRLAGTGTTRLTTPESTKVEVTGRGVQVLDNVIDGGAGAGIFVFGGADVAIVGNEVLSTLADGIHMTHGSHNVLVQGNVVRGTGDDMIAVVSYQAEGVLTRNVLVTGNSLEGNPWGRGITVVGGANVTISNNIVRNVQVSSGILVAQEDSNRTAGSSDIRIEGNSIADIQTVTARSDLRPITRQAAIEISTWSGSVSRVSVIGNRVSHVRFDGIRLAGNVSGVHLADNQLSEIGGMPVRTDVAHDCANGRPATASSTRVKAAPCAAARQSLSAASDAVGADPLLLPRVRESVRRARWSQGGID</sequence>
<feature type="chain" id="PRO_5007130270" description="Right handed beta helix domain-containing protein" evidence="1">
    <location>
        <begin position="32"/>
        <end position="429"/>
    </location>
</feature>
<accession>A0A108F132</accession>
<protein>
    <recommendedName>
        <fullName evidence="2">Right handed beta helix domain-containing protein</fullName>
    </recommendedName>
</protein>
<dbReference type="Proteomes" id="UP000068016">
    <property type="component" value="Unassembled WGS sequence"/>
</dbReference>
<gene>
    <name evidence="3" type="ORF">WT83_06940</name>
</gene>